<feature type="compositionally biased region" description="Basic and acidic residues" evidence="1">
    <location>
        <begin position="260"/>
        <end position="272"/>
    </location>
</feature>
<feature type="compositionally biased region" description="Polar residues" evidence="1">
    <location>
        <begin position="87"/>
        <end position="96"/>
    </location>
</feature>
<dbReference type="EMBL" id="PNEN01000503">
    <property type="protein sequence ID" value="PPJ57061.1"/>
    <property type="molecule type" value="Genomic_DNA"/>
</dbReference>
<sequence>MSTTKPSKEDLISHINFPIPSLKDVPKHGTLSKEDRLQTTISNLEKHQQAVRLSTLNEANQKHQAFVAASHNNQEFSSDDEDRMDISPTSPAPAQTHNDDTAMSGLRDSLRAPYRESQGDPVFTGPVKPHPNVRQKTPPPEILAGKEALDRIATYDSHALVRKRFYVDALGRAQGGGTSDNESRKVSASSASDPRKASMGSGVVDPRRASTGAPAEGRPLPNMTASGSVMNRSADPRLAGRSASHSHKQPGQSPAYVQSPKERPTDPRLARR</sequence>
<keyword evidence="3" id="KW-1185">Reference proteome</keyword>
<evidence type="ECO:0000313" key="3">
    <source>
        <dbReference type="Proteomes" id="UP000237631"/>
    </source>
</evidence>
<comment type="caution">
    <text evidence="2">The sequence shown here is derived from an EMBL/GenBank/DDBJ whole genome shotgun (WGS) entry which is preliminary data.</text>
</comment>
<gene>
    <name evidence="2" type="ORF">CBER1_00532</name>
</gene>
<protein>
    <submittedName>
        <fullName evidence="2">Uncharacterized protein</fullName>
    </submittedName>
</protein>
<organism evidence="2 3">
    <name type="scientific">Cercospora berteroae</name>
    <dbReference type="NCBI Taxonomy" id="357750"/>
    <lineage>
        <taxon>Eukaryota</taxon>
        <taxon>Fungi</taxon>
        <taxon>Dikarya</taxon>
        <taxon>Ascomycota</taxon>
        <taxon>Pezizomycotina</taxon>
        <taxon>Dothideomycetes</taxon>
        <taxon>Dothideomycetidae</taxon>
        <taxon>Mycosphaerellales</taxon>
        <taxon>Mycosphaerellaceae</taxon>
        <taxon>Cercospora</taxon>
    </lineage>
</organism>
<dbReference type="AlphaFoldDB" id="A0A2S6CBE4"/>
<dbReference type="OrthoDB" id="5420940at2759"/>
<evidence type="ECO:0000256" key="1">
    <source>
        <dbReference type="SAM" id="MobiDB-lite"/>
    </source>
</evidence>
<feature type="region of interest" description="Disordered" evidence="1">
    <location>
        <begin position="172"/>
        <end position="272"/>
    </location>
</feature>
<reference evidence="3" key="1">
    <citation type="journal article" date="2017" name="bioRxiv">
        <title>Conservation of a gene cluster reveals novel cercosporin biosynthetic mechanisms and extends production to the genus Colletotrichum.</title>
        <authorList>
            <person name="de Jonge R."/>
            <person name="Ebert M.K."/>
            <person name="Huitt-Roehl C.R."/>
            <person name="Pal P."/>
            <person name="Suttle J.C."/>
            <person name="Spanner R.E."/>
            <person name="Neubauer J.D."/>
            <person name="Jurick W.M.II."/>
            <person name="Stott K.A."/>
            <person name="Secor G.A."/>
            <person name="Thomma B.P.H.J."/>
            <person name="Van de Peer Y."/>
            <person name="Townsend C.A."/>
            <person name="Bolton M.D."/>
        </authorList>
    </citation>
    <scope>NUCLEOTIDE SEQUENCE [LARGE SCALE GENOMIC DNA]</scope>
    <source>
        <strain evidence="3">CBS538.71</strain>
    </source>
</reference>
<evidence type="ECO:0000313" key="2">
    <source>
        <dbReference type="EMBL" id="PPJ57061.1"/>
    </source>
</evidence>
<proteinExistence type="predicted"/>
<accession>A0A2S6CBE4</accession>
<name>A0A2S6CBE4_9PEZI</name>
<feature type="region of interest" description="Disordered" evidence="1">
    <location>
        <begin position="68"/>
        <end position="142"/>
    </location>
</feature>
<feature type="compositionally biased region" description="Basic and acidic residues" evidence="1">
    <location>
        <begin position="108"/>
        <end position="118"/>
    </location>
</feature>
<dbReference type="Proteomes" id="UP000237631">
    <property type="component" value="Unassembled WGS sequence"/>
</dbReference>